<sequence>MQERDNLLLDIQHHEYLNMSLKFPDSDIEFVVTPAYFLGDFDVYDREETLGEYLSQFDPNDFDQLSYLLDEKFFNGGRLSKFSLEHKYELLKMLAQALSDSSYDFDSVIYERDDYFCLPYSWVINNPRLFFEIIYLKMYKHWGSDLITNGFDVIKPKKFTI</sequence>
<dbReference type="EMBL" id="FQUH01000017">
    <property type="protein sequence ID" value="SHF78774.1"/>
    <property type="molecule type" value="Genomic_DNA"/>
</dbReference>
<evidence type="ECO:0000313" key="2">
    <source>
        <dbReference type="Proteomes" id="UP000184159"/>
    </source>
</evidence>
<dbReference type="AlphaFoldDB" id="A0A1M5EI22"/>
<keyword evidence="2" id="KW-1185">Reference proteome</keyword>
<protein>
    <submittedName>
        <fullName evidence="1">Uncharacterized protein</fullName>
    </submittedName>
</protein>
<proteinExistence type="predicted"/>
<organism evidence="1 2">
    <name type="scientific">Vibrio gazogenes DSM 21264 = NBRC 103151</name>
    <dbReference type="NCBI Taxonomy" id="1123492"/>
    <lineage>
        <taxon>Bacteria</taxon>
        <taxon>Pseudomonadati</taxon>
        <taxon>Pseudomonadota</taxon>
        <taxon>Gammaproteobacteria</taxon>
        <taxon>Vibrionales</taxon>
        <taxon>Vibrionaceae</taxon>
        <taxon>Vibrio</taxon>
    </lineage>
</organism>
<accession>A0A1M5EI22</accession>
<dbReference type="Proteomes" id="UP000184159">
    <property type="component" value="Unassembled WGS sequence"/>
</dbReference>
<name>A0A1M5EI22_VIBGA</name>
<evidence type="ECO:0000313" key="1">
    <source>
        <dbReference type="EMBL" id="SHF78774.1"/>
    </source>
</evidence>
<reference evidence="2" key="1">
    <citation type="submission" date="2016-11" db="EMBL/GenBank/DDBJ databases">
        <authorList>
            <person name="Varghese N."/>
            <person name="Submissions S."/>
        </authorList>
    </citation>
    <scope>NUCLEOTIDE SEQUENCE [LARGE SCALE GENOMIC DNA]</scope>
    <source>
        <strain evidence="2">DSM 21264</strain>
    </source>
</reference>
<gene>
    <name evidence="1" type="ORF">SAMN02745781_03156</name>
</gene>